<evidence type="ECO:0000256" key="2">
    <source>
        <dbReference type="ARBA" id="ARBA00023157"/>
    </source>
</evidence>
<name>A0ABN3FT15_9PSEU</name>
<dbReference type="Pfam" id="PF00089">
    <property type="entry name" value="Trypsin"/>
    <property type="match status" value="1"/>
</dbReference>
<feature type="signal peptide" evidence="3">
    <location>
        <begin position="1"/>
        <end position="27"/>
    </location>
</feature>
<dbReference type="RefSeq" id="WP_344127343.1">
    <property type="nucleotide sequence ID" value="NZ_BAAARA010000003.1"/>
</dbReference>
<evidence type="ECO:0000259" key="4">
    <source>
        <dbReference type="PROSITE" id="PS50240"/>
    </source>
</evidence>
<dbReference type="PROSITE" id="PS50240">
    <property type="entry name" value="TRYPSIN_DOM"/>
    <property type="match status" value="1"/>
</dbReference>
<feature type="chain" id="PRO_5045511194" evidence="3">
    <location>
        <begin position="28"/>
        <end position="258"/>
    </location>
</feature>
<gene>
    <name evidence="5" type="ORF">GCM10009854_11350</name>
</gene>
<dbReference type="InterPro" id="IPR001254">
    <property type="entry name" value="Trypsin_dom"/>
</dbReference>
<keyword evidence="3" id="KW-0732">Signal</keyword>
<evidence type="ECO:0000256" key="3">
    <source>
        <dbReference type="SAM" id="SignalP"/>
    </source>
</evidence>
<protein>
    <submittedName>
        <fullName evidence="5">Trypsin-like serine protease</fullName>
    </submittedName>
</protein>
<dbReference type="SUPFAM" id="SSF50494">
    <property type="entry name" value="Trypsin-like serine proteases"/>
    <property type="match status" value="1"/>
</dbReference>
<dbReference type="InterPro" id="IPR001314">
    <property type="entry name" value="Peptidase_S1A"/>
</dbReference>
<proteinExistence type="inferred from homology"/>
<dbReference type="InterPro" id="IPR043504">
    <property type="entry name" value="Peptidase_S1_PA_chymotrypsin"/>
</dbReference>
<keyword evidence="2" id="KW-1015">Disulfide bond</keyword>
<evidence type="ECO:0000313" key="5">
    <source>
        <dbReference type="EMBL" id="GAA2337007.1"/>
    </source>
</evidence>
<comment type="similarity">
    <text evidence="1">Belongs to the peptidase S1 family.</text>
</comment>
<reference evidence="5 6" key="1">
    <citation type="journal article" date="2019" name="Int. J. Syst. Evol. Microbiol.">
        <title>The Global Catalogue of Microorganisms (GCM) 10K type strain sequencing project: providing services to taxonomists for standard genome sequencing and annotation.</title>
        <authorList>
            <consortium name="The Broad Institute Genomics Platform"/>
            <consortium name="The Broad Institute Genome Sequencing Center for Infectious Disease"/>
            <person name="Wu L."/>
            <person name="Ma J."/>
        </authorList>
    </citation>
    <scope>NUCLEOTIDE SEQUENCE [LARGE SCALE GENOMIC DNA]</scope>
    <source>
        <strain evidence="5 6">JCM 16221</strain>
    </source>
</reference>
<dbReference type="PANTHER" id="PTHR24276:SF98">
    <property type="entry name" value="FI18310P1-RELATED"/>
    <property type="match status" value="1"/>
</dbReference>
<evidence type="ECO:0000256" key="1">
    <source>
        <dbReference type="ARBA" id="ARBA00007664"/>
    </source>
</evidence>
<dbReference type="InterPro" id="IPR050430">
    <property type="entry name" value="Peptidase_S1"/>
</dbReference>
<dbReference type="InterPro" id="IPR009003">
    <property type="entry name" value="Peptidase_S1_PA"/>
</dbReference>
<organism evidence="5 6">
    <name type="scientific">Saccharopolyspora halophila</name>
    <dbReference type="NCBI Taxonomy" id="405551"/>
    <lineage>
        <taxon>Bacteria</taxon>
        <taxon>Bacillati</taxon>
        <taxon>Actinomycetota</taxon>
        <taxon>Actinomycetes</taxon>
        <taxon>Pseudonocardiales</taxon>
        <taxon>Pseudonocardiaceae</taxon>
        <taxon>Saccharopolyspora</taxon>
    </lineage>
</organism>
<dbReference type="PANTHER" id="PTHR24276">
    <property type="entry name" value="POLYSERASE-RELATED"/>
    <property type="match status" value="1"/>
</dbReference>
<dbReference type="EMBL" id="BAAARA010000003">
    <property type="protein sequence ID" value="GAA2337007.1"/>
    <property type="molecule type" value="Genomic_DNA"/>
</dbReference>
<sequence length="258" mass="26380">MSLARNLTGLAAGLLVTGAVAATPALADPVDTAQASSTPSEVSAQDVSPTIIDGREVDSAPWAARLFVDDQQTCSASIIAPEWILTAQHCVADATDGNGLSFNIGDVDQSKGEHADAVPGEVHIHDAADVAVVKIDHAVQTDYAPLGDPGTVGTGDTVQTYGWGATCTDRPEIECQSQILKVADVNVTAVNGDCTDYRGGKAICAQYGDGIPAGGDSGGPMFAGDTQVGVASTSDRASNTAYVNITQYRDWISSIAGV</sequence>
<dbReference type="Gene3D" id="2.40.10.10">
    <property type="entry name" value="Trypsin-like serine proteases"/>
    <property type="match status" value="1"/>
</dbReference>
<evidence type="ECO:0000313" key="6">
    <source>
        <dbReference type="Proteomes" id="UP001501218"/>
    </source>
</evidence>
<dbReference type="SMART" id="SM00020">
    <property type="entry name" value="Tryp_SPc"/>
    <property type="match status" value="1"/>
</dbReference>
<dbReference type="PRINTS" id="PR00722">
    <property type="entry name" value="CHYMOTRYPSIN"/>
</dbReference>
<keyword evidence="6" id="KW-1185">Reference proteome</keyword>
<accession>A0ABN3FT15</accession>
<dbReference type="Proteomes" id="UP001501218">
    <property type="component" value="Unassembled WGS sequence"/>
</dbReference>
<feature type="domain" description="Peptidase S1" evidence="4">
    <location>
        <begin position="51"/>
        <end position="257"/>
    </location>
</feature>
<comment type="caution">
    <text evidence="5">The sequence shown here is derived from an EMBL/GenBank/DDBJ whole genome shotgun (WGS) entry which is preliminary data.</text>
</comment>